<dbReference type="InterPro" id="IPR005064">
    <property type="entry name" value="BUG"/>
</dbReference>
<dbReference type="Gene3D" id="3.40.190.10">
    <property type="entry name" value="Periplasmic binding protein-like II"/>
    <property type="match status" value="1"/>
</dbReference>
<evidence type="ECO:0000313" key="3">
    <source>
        <dbReference type="EMBL" id="MBZ1350621.1"/>
    </source>
</evidence>
<name>A0A953N867_9BURK</name>
<feature type="signal peptide" evidence="2">
    <location>
        <begin position="1"/>
        <end position="39"/>
    </location>
</feature>
<feature type="chain" id="PRO_5037844037" evidence="2">
    <location>
        <begin position="40"/>
        <end position="342"/>
    </location>
</feature>
<protein>
    <submittedName>
        <fullName evidence="3">Tripartite tricarboxylate transporter substrate binding protein</fullName>
    </submittedName>
</protein>
<reference evidence="3" key="1">
    <citation type="submission" date="2021-07" db="EMBL/GenBank/DDBJ databases">
        <title>New genus and species of the family Alcaligenaceae.</title>
        <authorList>
            <person name="Hahn M.W."/>
        </authorList>
    </citation>
    <scope>NUCLEOTIDE SEQUENCE</scope>
    <source>
        <strain evidence="3">LF4-65</strain>
    </source>
</reference>
<dbReference type="Proteomes" id="UP000739565">
    <property type="component" value="Unassembled WGS sequence"/>
</dbReference>
<dbReference type="InterPro" id="IPR042100">
    <property type="entry name" value="Bug_dom1"/>
</dbReference>
<evidence type="ECO:0000313" key="4">
    <source>
        <dbReference type="Proteomes" id="UP000739565"/>
    </source>
</evidence>
<dbReference type="PANTHER" id="PTHR42928">
    <property type="entry name" value="TRICARBOXYLATE-BINDING PROTEIN"/>
    <property type="match status" value="1"/>
</dbReference>
<keyword evidence="2" id="KW-0732">Signal</keyword>
<dbReference type="CDD" id="cd13578">
    <property type="entry name" value="PBP2_Bug27"/>
    <property type="match status" value="1"/>
</dbReference>
<evidence type="ECO:0000256" key="1">
    <source>
        <dbReference type="ARBA" id="ARBA00006987"/>
    </source>
</evidence>
<gene>
    <name evidence="3" type="ORF">KZZ10_08165</name>
</gene>
<dbReference type="EMBL" id="JAHXRI010000007">
    <property type="protein sequence ID" value="MBZ1350621.1"/>
    <property type="molecule type" value="Genomic_DNA"/>
</dbReference>
<dbReference type="Pfam" id="PF03401">
    <property type="entry name" value="TctC"/>
    <property type="match status" value="1"/>
</dbReference>
<dbReference type="RefSeq" id="WP_259661039.1">
    <property type="nucleotide sequence ID" value="NZ_JAHXRI010000007.1"/>
</dbReference>
<comment type="similarity">
    <text evidence="1">Belongs to the UPF0065 (bug) family.</text>
</comment>
<accession>A0A953N867</accession>
<dbReference type="SUPFAM" id="SSF53850">
    <property type="entry name" value="Periplasmic binding protein-like II"/>
    <property type="match status" value="1"/>
</dbReference>
<dbReference type="PIRSF" id="PIRSF017082">
    <property type="entry name" value="YflP"/>
    <property type="match status" value="1"/>
</dbReference>
<dbReference type="AlphaFoldDB" id="A0A953N867"/>
<dbReference type="PANTHER" id="PTHR42928:SF5">
    <property type="entry name" value="BLR1237 PROTEIN"/>
    <property type="match status" value="1"/>
</dbReference>
<dbReference type="Gene3D" id="3.40.190.150">
    <property type="entry name" value="Bordetella uptake gene, domain 1"/>
    <property type="match status" value="1"/>
</dbReference>
<sequence length="342" mass="35762">MFLIQINYREFNMANFGIRSLASLFVGAMASFSASIAIAQVPSALAGKSVKIIVPQTAAGASDSISRLMAAELTKRWGISVIVENRPGAGGNIGSDAVAKSAPDGTTWLMSYSGTHAINPALYGKMPFDPKKDLAPLASLATLPFVLVINPQLPYKTLAEYVAYAKANPGKINVSSSGNGSVNHLLNEMLGTAAGIKTSHIPYKGAATALNDVMSGQVQAFYASAPSVMGQIKSGAVRPLAAAATKRAAALPDVPTFGEAGYPALSIDSWFAFFVQGATPQELKAQIHSEINKVLADPAIVEQLSQRGAATMSTTLPAFQKIVDDDMETWGKTVRASGAKID</sequence>
<keyword evidence="4" id="KW-1185">Reference proteome</keyword>
<comment type="caution">
    <text evidence="3">The sequence shown here is derived from an EMBL/GenBank/DDBJ whole genome shotgun (WGS) entry which is preliminary data.</text>
</comment>
<organism evidence="3 4">
    <name type="scientific">Zwartia hollandica</name>
    <dbReference type="NCBI Taxonomy" id="324606"/>
    <lineage>
        <taxon>Bacteria</taxon>
        <taxon>Pseudomonadati</taxon>
        <taxon>Pseudomonadota</taxon>
        <taxon>Betaproteobacteria</taxon>
        <taxon>Burkholderiales</taxon>
        <taxon>Alcaligenaceae</taxon>
        <taxon>Zwartia</taxon>
    </lineage>
</organism>
<evidence type="ECO:0000256" key="2">
    <source>
        <dbReference type="SAM" id="SignalP"/>
    </source>
</evidence>
<proteinExistence type="inferred from homology"/>